<name>A0A0E9XYS6_ANGAN</name>
<evidence type="ECO:0000313" key="1">
    <source>
        <dbReference type="EMBL" id="JAI07011.1"/>
    </source>
</evidence>
<dbReference type="EMBL" id="GBXM01001567">
    <property type="protein sequence ID" value="JAI07011.1"/>
    <property type="molecule type" value="Transcribed_RNA"/>
</dbReference>
<reference evidence="1" key="2">
    <citation type="journal article" date="2015" name="Fish Shellfish Immunol.">
        <title>Early steps in the European eel (Anguilla anguilla)-Vibrio vulnificus interaction in the gills: Role of the RtxA13 toxin.</title>
        <authorList>
            <person name="Callol A."/>
            <person name="Pajuelo D."/>
            <person name="Ebbesson L."/>
            <person name="Teles M."/>
            <person name="MacKenzie S."/>
            <person name="Amaro C."/>
        </authorList>
    </citation>
    <scope>NUCLEOTIDE SEQUENCE</scope>
</reference>
<proteinExistence type="predicted"/>
<organism evidence="1">
    <name type="scientific">Anguilla anguilla</name>
    <name type="common">European freshwater eel</name>
    <name type="synonym">Muraena anguilla</name>
    <dbReference type="NCBI Taxonomy" id="7936"/>
    <lineage>
        <taxon>Eukaryota</taxon>
        <taxon>Metazoa</taxon>
        <taxon>Chordata</taxon>
        <taxon>Craniata</taxon>
        <taxon>Vertebrata</taxon>
        <taxon>Euteleostomi</taxon>
        <taxon>Actinopterygii</taxon>
        <taxon>Neopterygii</taxon>
        <taxon>Teleostei</taxon>
        <taxon>Anguilliformes</taxon>
        <taxon>Anguillidae</taxon>
        <taxon>Anguilla</taxon>
    </lineage>
</organism>
<reference evidence="1" key="1">
    <citation type="submission" date="2014-11" db="EMBL/GenBank/DDBJ databases">
        <authorList>
            <person name="Amaro Gonzalez C."/>
        </authorList>
    </citation>
    <scope>NUCLEOTIDE SEQUENCE</scope>
</reference>
<accession>A0A0E9XYS6</accession>
<protein>
    <submittedName>
        <fullName evidence="1">Uncharacterized protein</fullName>
    </submittedName>
</protein>
<dbReference type="AlphaFoldDB" id="A0A0E9XYS6"/>
<sequence length="18" mass="2215">MPCVWYEKMHAVMLILCF</sequence>